<dbReference type="Gene3D" id="3.40.710.10">
    <property type="entry name" value="DD-peptidase/beta-lactamase superfamily"/>
    <property type="match status" value="1"/>
</dbReference>
<reference evidence="2 3" key="1">
    <citation type="submission" date="2020-03" db="EMBL/GenBank/DDBJ databases">
        <title>Rubrivivax benzoatilyticus JA2 (sequenced after 10 years sub-culturing).</title>
        <authorList>
            <person name="Gupta D."/>
            <person name="Chintalapati S."/>
            <person name="Chintalapati V.R."/>
        </authorList>
    </citation>
    <scope>NUCLEOTIDE SEQUENCE [LARGE SCALE GENOMIC DNA]</scope>
    <source>
        <strain evidence="2 3">JA2-Mal</strain>
    </source>
</reference>
<evidence type="ECO:0000259" key="1">
    <source>
        <dbReference type="Pfam" id="PF00144"/>
    </source>
</evidence>
<dbReference type="InterPro" id="IPR001466">
    <property type="entry name" value="Beta-lactam-related"/>
</dbReference>
<protein>
    <submittedName>
        <fullName evidence="2">Beta-lactamase family protein</fullName>
    </submittedName>
</protein>
<keyword evidence="3" id="KW-1185">Reference proteome</keyword>
<dbReference type="SUPFAM" id="SSF56601">
    <property type="entry name" value="beta-lactamase/transpeptidase-like"/>
    <property type="match status" value="1"/>
</dbReference>
<dbReference type="EMBL" id="JAAOCD010000011">
    <property type="protein sequence ID" value="NHL00208.1"/>
    <property type="molecule type" value="Genomic_DNA"/>
</dbReference>
<sequence length="151" mass="16662">MLLADWLEREAVLPRRARSYRQAPARGWQDLPVHLASWGDGGLWSTPDDLVRAEAQWLDDWRRHGEQSLLARCGADDGGRFGPGDLMYRFGVEVVPREGGSLMFHGGAFAGFSSLVLRGLHEGWALIVLANGEGFDASASGWRERLWGADG</sequence>
<dbReference type="RefSeq" id="WP_009857575.1">
    <property type="nucleotide sequence ID" value="NZ_JAAOCD010000011.1"/>
</dbReference>
<dbReference type="InterPro" id="IPR012338">
    <property type="entry name" value="Beta-lactam/transpept-like"/>
</dbReference>
<name>A0ABX0HYW6_9BURK</name>
<proteinExistence type="predicted"/>
<dbReference type="Pfam" id="PF00144">
    <property type="entry name" value="Beta-lactamase"/>
    <property type="match status" value="1"/>
</dbReference>
<organism evidence="2 3">
    <name type="scientific">Rubrivivax benzoatilyticus</name>
    <dbReference type="NCBI Taxonomy" id="316997"/>
    <lineage>
        <taxon>Bacteria</taxon>
        <taxon>Pseudomonadati</taxon>
        <taxon>Pseudomonadota</taxon>
        <taxon>Betaproteobacteria</taxon>
        <taxon>Burkholderiales</taxon>
        <taxon>Sphaerotilaceae</taxon>
        <taxon>Rubrivivax</taxon>
    </lineage>
</organism>
<feature type="domain" description="Beta-lactamase-related" evidence="1">
    <location>
        <begin position="10"/>
        <end position="140"/>
    </location>
</feature>
<dbReference type="Proteomes" id="UP000802098">
    <property type="component" value="Unassembled WGS sequence"/>
</dbReference>
<accession>A0ABX0HYW6</accession>
<evidence type="ECO:0000313" key="2">
    <source>
        <dbReference type="EMBL" id="NHL00208.1"/>
    </source>
</evidence>
<gene>
    <name evidence="2" type="ORF">G7087_17630</name>
</gene>
<evidence type="ECO:0000313" key="3">
    <source>
        <dbReference type="Proteomes" id="UP000802098"/>
    </source>
</evidence>
<comment type="caution">
    <text evidence="2">The sequence shown here is derived from an EMBL/GenBank/DDBJ whole genome shotgun (WGS) entry which is preliminary data.</text>
</comment>